<evidence type="ECO:0000313" key="2">
    <source>
        <dbReference type="WBParaSite" id="ES5_v2.g16324.t1"/>
    </source>
</evidence>
<sequence>MITYSISNKDLNQAFHISGQRFTLTYTFNHANSSESGFLLFVSAVTESNTTTSVGCRLPQINSTSQRTIFTNINYKDGYQPNQKCVSDVTLPEKHEARLYISEYDFEGPADQLILTYGNSEQIPLTWKPRKARYFYKLTSDINDAKLNFISDGNIQGAGYTIIANSSCPDSYFSIALNNYMRDSIDYLIITNNGKMTENITAASGHLNRYFSSKNNSVTIQFHSGPSSDPVTIEDKMWSISVSTMVAPVFVTKTLNETIPKYVQWLSDMGENDALTICTTSGTLEMFVSYIKDDFDLSNVLLYDGGDLNNFVGRGYSALFRIAEEASKNCQNPNNVFQAPSDFLTVSEFDASISSTQSGACEMTILASVGYTSLLPHVWISNISASTNAKYLVYSTVNEKKLFEFNGTEASQWQYVGIYSPAVTIKASASSTISIRLSEVYQTLEWINVVMNGTQKGIMASPSYSGSIRTYNFGSFYQSNGYSKFLTTFNVKEIDGNAKPILQNGGKNQTLTQGIYNTSGAFVLYYEETDPSKNAFLIDYTIQSGPLNPPNSAIMSSFLNTYFIFVLSALFFVLNI</sequence>
<dbReference type="Proteomes" id="UP000887579">
    <property type="component" value="Unplaced"/>
</dbReference>
<proteinExistence type="predicted"/>
<evidence type="ECO:0000313" key="1">
    <source>
        <dbReference type="Proteomes" id="UP000887579"/>
    </source>
</evidence>
<organism evidence="1 2">
    <name type="scientific">Panagrolaimus sp. ES5</name>
    <dbReference type="NCBI Taxonomy" id="591445"/>
    <lineage>
        <taxon>Eukaryota</taxon>
        <taxon>Metazoa</taxon>
        <taxon>Ecdysozoa</taxon>
        <taxon>Nematoda</taxon>
        <taxon>Chromadorea</taxon>
        <taxon>Rhabditida</taxon>
        <taxon>Tylenchina</taxon>
        <taxon>Panagrolaimomorpha</taxon>
        <taxon>Panagrolaimoidea</taxon>
        <taxon>Panagrolaimidae</taxon>
        <taxon>Panagrolaimus</taxon>
    </lineage>
</organism>
<accession>A0AC34FI73</accession>
<name>A0AC34FI73_9BILA</name>
<reference evidence="2" key="1">
    <citation type="submission" date="2022-11" db="UniProtKB">
        <authorList>
            <consortium name="WormBaseParasite"/>
        </authorList>
    </citation>
    <scope>IDENTIFICATION</scope>
</reference>
<dbReference type="WBParaSite" id="ES5_v2.g16324.t1">
    <property type="protein sequence ID" value="ES5_v2.g16324.t1"/>
    <property type="gene ID" value="ES5_v2.g16324"/>
</dbReference>
<protein>
    <submittedName>
        <fullName evidence="2">CUB domain-containing protein</fullName>
    </submittedName>
</protein>